<sequence>MLRQIGLQSLAPQPEEQAFDPWWERIAVAASGLHQQGLNSLVILGAWLLWNHRNRCVFDGVAPNMMSLLILAGEEHRLWTLAGTRGLSLLTASLAEDQ</sequence>
<evidence type="ECO:0000313" key="2">
    <source>
        <dbReference type="Proteomes" id="UP001054889"/>
    </source>
</evidence>
<protein>
    <submittedName>
        <fullName evidence="1">Uncharacterized protein</fullName>
    </submittedName>
</protein>
<dbReference type="EMBL" id="BQKI01000008">
    <property type="protein sequence ID" value="GJM99757.1"/>
    <property type="molecule type" value="Genomic_DNA"/>
</dbReference>
<proteinExistence type="predicted"/>
<comment type="caution">
    <text evidence="1">The sequence shown here is derived from an EMBL/GenBank/DDBJ whole genome shotgun (WGS) entry which is preliminary data.</text>
</comment>
<name>A0AAV5CMT8_ELECO</name>
<keyword evidence="2" id="KW-1185">Reference proteome</keyword>
<reference evidence="1" key="1">
    <citation type="journal article" date="2018" name="DNA Res.">
        <title>Multiple hybrid de novo genome assembly of finger millet, an orphan allotetraploid crop.</title>
        <authorList>
            <person name="Hatakeyama M."/>
            <person name="Aluri S."/>
            <person name="Balachadran M.T."/>
            <person name="Sivarajan S.R."/>
            <person name="Patrignani A."/>
            <person name="Gruter S."/>
            <person name="Poveda L."/>
            <person name="Shimizu-Inatsugi R."/>
            <person name="Baeten J."/>
            <person name="Francoijs K.J."/>
            <person name="Nataraja K.N."/>
            <person name="Reddy Y.A.N."/>
            <person name="Phadnis S."/>
            <person name="Ravikumar R.L."/>
            <person name="Schlapbach R."/>
            <person name="Sreeman S.M."/>
            <person name="Shimizu K.K."/>
        </authorList>
    </citation>
    <scope>NUCLEOTIDE SEQUENCE</scope>
</reference>
<gene>
    <name evidence="1" type="primary">ga16887</name>
    <name evidence="1" type="ORF">PR202_ga16887</name>
</gene>
<dbReference type="Proteomes" id="UP001054889">
    <property type="component" value="Unassembled WGS sequence"/>
</dbReference>
<organism evidence="1 2">
    <name type="scientific">Eleusine coracana subsp. coracana</name>
    <dbReference type="NCBI Taxonomy" id="191504"/>
    <lineage>
        <taxon>Eukaryota</taxon>
        <taxon>Viridiplantae</taxon>
        <taxon>Streptophyta</taxon>
        <taxon>Embryophyta</taxon>
        <taxon>Tracheophyta</taxon>
        <taxon>Spermatophyta</taxon>
        <taxon>Magnoliopsida</taxon>
        <taxon>Liliopsida</taxon>
        <taxon>Poales</taxon>
        <taxon>Poaceae</taxon>
        <taxon>PACMAD clade</taxon>
        <taxon>Chloridoideae</taxon>
        <taxon>Cynodonteae</taxon>
        <taxon>Eleusininae</taxon>
        <taxon>Eleusine</taxon>
    </lineage>
</organism>
<evidence type="ECO:0000313" key="1">
    <source>
        <dbReference type="EMBL" id="GJM99757.1"/>
    </source>
</evidence>
<reference evidence="1" key="2">
    <citation type="submission" date="2021-12" db="EMBL/GenBank/DDBJ databases">
        <title>Resequencing data analysis of finger millet.</title>
        <authorList>
            <person name="Hatakeyama M."/>
            <person name="Aluri S."/>
            <person name="Balachadran M.T."/>
            <person name="Sivarajan S.R."/>
            <person name="Poveda L."/>
            <person name="Shimizu-Inatsugi R."/>
            <person name="Schlapbach R."/>
            <person name="Sreeman S.M."/>
            <person name="Shimizu K.K."/>
        </authorList>
    </citation>
    <scope>NUCLEOTIDE SEQUENCE</scope>
</reference>
<dbReference type="AlphaFoldDB" id="A0AAV5CMT8"/>
<accession>A0AAV5CMT8</accession>